<reference evidence="3" key="1">
    <citation type="submission" date="2013-07" db="EMBL/GenBank/DDBJ databases">
        <authorList>
            <person name="McIlroy S."/>
        </authorList>
    </citation>
    <scope>NUCLEOTIDE SEQUENCE [LARGE SCALE GENOMIC DNA]</scope>
    <source>
        <strain evidence="3">Run_A_D11</strain>
    </source>
</reference>
<accession>W6MEI4</accession>
<feature type="domain" description="WYL" evidence="1">
    <location>
        <begin position="195"/>
        <end position="261"/>
    </location>
</feature>
<organism evidence="3 4">
    <name type="scientific">Candidatus Competibacter denitrificans Run_A_D11</name>
    <dbReference type="NCBI Taxonomy" id="1400863"/>
    <lineage>
        <taxon>Bacteria</taxon>
        <taxon>Pseudomonadati</taxon>
        <taxon>Pseudomonadota</taxon>
        <taxon>Gammaproteobacteria</taxon>
        <taxon>Candidatus Competibacteraceae</taxon>
        <taxon>Candidatus Competibacter</taxon>
    </lineage>
</organism>
<proteinExistence type="predicted"/>
<dbReference type="Pfam" id="PF13280">
    <property type="entry name" value="WYL"/>
    <property type="match status" value="1"/>
</dbReference>
<dbReference type="AlphaFoldDB" id="W6MEI4"/>
<dbReference type="InterPro" id="IPR051534">
    <property type="entry name" value="CBASS_pafABC_assoc_protein"/>
</dbReference>
<sequence length="394" mass="45224">MVSARAFGADARFSSTQEPLMKEDAITTFNRRLRILAMFKGSEPLTTQMIFKRLQGTAEEMDERSVQRVLALLGEAGYLDVVNPDAKPLHWRWPKGRKFMTLPRLSDQEVLAFRLLERFLEPLLPRSSYRALRPYFDAAQDELDRMPGWASVKNWETKVRVVPPAQPLLPPEPPPALTTATGCPDWEHQQEKIRAAILEALFENRQCAVEYQQLWRDEPVNWILHPLAYLQRGPAFYLLCTLDEYTDVRQLAVHRMRSVTVLDPKARQPVGFDVDREVERSQGMGGSNEPLRLVVRFWKRAGLHLLETRLAADQVVEDEGDDHFRLTATVNDTAQLRWWLLSFGSKVEVLEPTELREEMASQAYWMNRLYRQGEPAGQLAESDTASRSLPAGDP</sequence>
<dbReference type="Pfam" id="PF25583">
    <property type="entry name" value="WCX"/>
    <property type="match status" value="1"/>
</dbReference>
<reference evidence="3" key="2">
    <citation type="submission" date="2014-03" db="EMBL/GenBank/DDBJ databases">
        <title>Candidatus Competibacter-lineage genomes retrieved from metagenomes reveal functional metabolic diversity.</title>
        <authorList>
            <person name="McIlroy S.J."/>
            <person name="Albertsen M."/>
            <person name="Andresen E.K."/>
            <person name="Saunders A.M."/>
            <person name="Kristiansen R."/>
            <person name="Stokholm-Bjerregaard M."/>
            <person name="Nielsen K.L."/>
            <person name="Nielsen P.H."/>
        </authorList>
    </citation>
    <scope>NUCLEOTIDE SEQUENCE</scope>
    <source>
        <strain evidence="3">Run_A_D11</strain>
    </source>
</reference>
<dbReference type="PANTHER" id="PTHR34580">
    <property type="match status" value="1"/>
</dbReference>
<evidence type="ECO:0000259" key="1">
    <source>
        <dbReference type="Pfam" id="PF13280"/>
    </source>
</evidence>
<dbReference type="Proteomes" id="UP000035760">
    <property type="component" value="Unassembled WGS sequence"/>
</dbReference>
<dbReference type="PANTHER" id="PTHR34580:SF1">
    <property type="entry name" value="PROTEIN PAFC"/>
    <property type="match status" value="1"/>
</dbReference>
<dbReference type="Gene3D" id="1.10.10.10">
    <property type="entry name" value="Winged helix-like DNA-binding domain superfamily/Winged helix DNA-binding domain"/>
    <property type="match status" value="1"/>
</dbReference>
<protein>
    <submittedName>
        <fullName evidence="3">Uncharacterized protein</fullName>
    </submittedName>
</protein>
<dbReference type="EMBL" id="CBTJ020000114">
    <property type="protein sequence ID" value="CDI04668.1"/>
    <property type="molecule type" value="Genomic_DNA"/>
</dbReference>
<feature type="domain" description="WCX" evidence="2">
    <location>
        <begin position="290"/>
        <end position="363"/>
    </location>
</feature>
<dbReference type="InterPro" id="IPR036388">
    <property type="entry name" value="WH-like_DNA-bd_sf"/>
</dbReference>
<evidence type="ECO:0000259" key="2">
    <source>
        <dbReference type="Pfam" id="PF25583"/>
    </source>
</evidence>
<name>W6MEI4_9GAMM</name>
<gene>
    <name evidence="3" type="ORF">BN873_p20048</name>
</gene>
<keyword evidence="4" id="KW-1185">Reference proteome</keyword>
<evidence type="ECO:0000313" key="3">
    <source>
        <dbReference type="EMBL" id="CDI04668.1"/>
    </source>
</evidence>
<evidence type="ECO:0000313" key="4">
    <source>
        <dbReference type="Proteomes" id="UP000035760"/>
    </source>
</evidence>
<dbReference type="InterPro" id="IPR026881">
    <property type="entry name" value="WYL_dom"/>
</dbReference>
<comment type="caution">
    <text evidence="3">The sequence shown here is derived from an EMBL/GenBank/DDBJ whole genome shotgun (WGS) entry which is preliminary data.</text>
</comment>
<dbReference type="InterPro" id="IPR057727">
    <property type="entry name" value="WCX_dom"/>
</dbReference>